<gene>
    <name evidence="2" type="ORF">PF327_04510</name>
</gene>
<reference evidence="2" key="1">
    <citation type="submission" date="2023-01" db="EMBL/GenBank/DDBJ databases">
        <title>Sulfurovum sp. XTW-4 genome assembly.</title>
        <authorList>
            <person name="Wang J."/>
        </authorList>
    </citation>
    <scope>NUCLEOTIDE SEQUENCE</scope>
    <source>
        <strain evidence="2">XTW-4</strain>
    </source>
</reference>
<accession>A0ABT7QQV1</accession>
<name>A0ABT7QQV1_9BACT</name>
<organism evidence="2 3">
    <name type="scientific">Sulfurovum xiamenensis</name>
    <dbReference type="NCBI Taxonomy" id="3019066"/>
    <lineage>
        <taxon>Bacteria</taxon>
        <taxon>Pseudomonadati</taxon>
        <taxon>Campylobacterota</taxon>
        <taxon>Epsilonproteobacteria</taxon>
        <taxon>Campylobacterales</taxon>
        <taxon>Sulfurovaceae</taxon>
        <taxon>Sulfurovum</taxon>
    </lineage>
</organism>
<dbReference type="Proteomes" id="UP001169066">
    <property type="component" value="Unassembled WGS sequence"/>
</dbReference>
<comment type="caution">
    <text evidence="2">The sequence shown here is derived from an EMBL/GenBank/DDBJ whole genome shotgun (WGS) entry which is preliminary data.</text>
</comment>
<evidence type="ECO:0000256" key="1">
    <source>
        <dbReference type="SAM" id="Phobius"/>
    </source>
</evidence>
<feature type="transmembrane region" description="Helical" evidence="1">
    <location>
        <begin position="122"/>
        <end position="143"/>
    </location>
</feature>
<keyword evidence="1" id="KW-0472">Membrane</keyword>
<dbReference type="EMBL" id="JAQIBC010000002">
    <property type="protein sequence ID" value="MDM5263451.1"/>
    <property type="molecule type" value="Genomic_DNA"/>
</dbReference>
<keyword evidence="1" id="KW-0812">Transmembrane</keyword>
<evidence type="ECO:0000313" key="3">
    <source>
        <dbReference type="Proteomes" id="UP001169066"/>
    </source>
</evidence>
<keyword evidence="1" id="KW-1133">Transmembrane helix</keyword>
<protein>
    <submittedName>
        <fullName evidence="2">General glycosylation pathway protein</fullName>
    </submittedName>
</protein>
<feature type="transmembrane region" description="Helical" evidence="1">
    <location>
        <begin position="51"/>
        <end position="72"/>
    </location>
</feature>
<feature type="transmembrane region" description="Helical" evidence="1">
    <location>
        <begin position="92"/>
        <end position="116"/>
    </location>
</feature>
<sequence length="151" mass="16943">MNTSKLITERISRTVYGLISLSLGIISLTMIVYALYDIWASLHEKMLLTKALLDAVGFIVIGTAIFDVSRFLMEEEVFKVHGEETVQKQRVILVKFLIIIIIAVTLEALVFVFSAAKKDISLLVYPTFLLLTAVMLVIGLGAYQKMTQEEK</sequence>
<evidence type="ECO:0000313" key="2">
    <source>
        <dbReference type="EMBL" id="MDM5263451.1"/>
    </source>
</evidence>
<dbReference type="RefSeq" id="WP_008242694.1">
    <property type="nucleotide sequence ID" value="NZ_JAQIBC010000002.1"/>
</dbReference>
<keyword evidence="3" id="KW-1185">Reference proteome</keyword>
<feature type="transmembrane region" description="Helical" evidence="1">
    <location>
        <begin position="15"/>
        <end position="36"/>
    </location>
</feature>
<proteinExistence type="predicted"/>